<proteinExistence type="predicted"/>
<evidence type="ECO:0000256" key="1">
    <source>
        <dbReference type="SAM" id="Coils"/>
    </source>
</evidence>
<name>A0ABD2Y881_9GENT</name>
<keyword evidence="3" id="KW-1133">Transmembrane helix</keyword>
<sequence>MDLGNENSELKFVEYNEKLVNNSREFKVESNGNGNCVVDEKQNEVVEGSVKSRSLVIGKSVASSPSPSPGGTIGHGLKKWRRIKRGVNTEGGVSNVDNIKLMKRGLPNSSGNLDRGLRFSGGVVLNSEGSVSLTNATVRSPGNVVDVFAAIGDSGIGNVLGIGMDSEYSEDRSSKSSTAASAPKMRYEMSVGKGFANRLRNLSGKNLGNSGHRGQPGKVRTETSKKLRGDMVKIEKENYHSSMESDSRSSNFVFMQGINSTTSNGRQSGRSSNYDGENSDEAQGSERQPSEELPGSSSRKNGGQFEDNFQEDLAADSPWGIKEENSENNGPSGDQDPLFESILTLQSVEEALEKEIKKFGEIGMEESAPDELVQDDSSEQLQFGYFDEKSFDSSESEVVSLTQSVNLLESKLDDAKAFLEVKEAKIIELQESILGSRSPKVETECALELHQENYRDIETELEGLFKQKIEAEVECLAISRTVQNLRVAVVDQITTLEEQKKEQARMLNKLGDAEVKAAMLKGEAVKLENYCEDIVSSEETIIKLKTRIYKYTSCFLIQLMLLLVILSLFVWQLSPNYSEVVPT</sequence>
<feature type="region of interest" description="Disordered" evidence="2">
    <location>
        <begin position="200"/>
        <end position="305"/>
    </location>
</feature>
<dbReference type="Proteomes" id="UP001630127">
    <property type="component" value="Unassembled WGS sequence"/>
</dbReference>
<evidence type="ECO:0000313" key="5">
    <source>
        <dbReference type="Proteomes" id="UP001630127"/>
    </source>
</evidence>
<comment type="caution">
    <text evidence="4">The sequence shown here is derived from an EMBL/GenBank/DDBJ whole genome shotgun (WGS) entry which is preliminary data.</text>
</comment>
<dbReference type="InterPro" id="IPR044696">
    <property type="entry name" value="WIP1/2/3"/>
</dbReference>
<feature type="coiled-coil region" evidence="1">
    <location>
        <begin position="440"/>
        <end position="516"/>
    </location>
</feature>
<dbReference type="PANTHER" id="PTHR34562:SF8">
    <property type="entry name" value="WPP DOMAIN-INTERACTING PROTEIN 1"/>
    <property type="match status" value="1"/>
</dbReference>
<reference evidence="4 5" key="1">
    <citation type="submission" date="2024-11" db="EMBL/GenBank/DDBJ databases">
        <title>A near-complete genome assembly of Cinchona calisaya.</title>
        <authorList>
            <person name="Lian D.C."/>
            <person name="Zhao X.W."/>
            <person name="Wei L."/>
        </authorList>
    </citation>
    <scope>NUCLEOTIDE SEQUENCE [LARGE SCALE GENOMIC DNA]</scope>
    <source>
        <tissue evidence="4">Nenye</tissue>
    </source>
</reference>
<feature type="transmembrane region" description="Helical" evidence="3">
    <location>
        <begin position="551"/>
        <end position="573"/>
    </location>
</feature>
<evidence type="ECO:0008006" key="6">
    <source>
        <dbReference type="Google" id="ProtNLM"/>
    </source>
</evidence>
<accession>A0ABD2Y881</accession>
<keyword evidence="1" id="KW-0175">Coiled coil</keyword>
<gene>
    <name evidence="4" type="ORF">ACH5RR_038147</name>
</gene>
<feature type="compositionally biased region" description="Polar residues" evidence="2">
    <location>
        <begin position="248"/>
        <end position="287"/>
    </location>
</feature>
<evidence type="ECO:0000256" key="3">
    <source>
        <dbReference type="SAM" id="Phobius"/>
    </source>
</evidence>
<keyword evidence="3" id="KW-0472">Membrane</keyword>
<evidence type="ECO:0000256" key="2">
    <source>
        <dbReference type="SAM" id="MobiDB-lite"/>
    </source>
</evidence>
<dbReference type="EMBL" id="JBJUIK010000015">
    <property type="protein sequence ID" value="KAL3503698.1"/>
    <property type="molecule type" value="Genomic_DNA"/>
</dbReference>
<feature type="compositionally biased region" description="Basic and acidic residues" evidence="2">
    <location>
        <begin position="219"/>
        <end position="247"/>
    </location>
</feature>
<dbReference type="AlphaFoldDB" id="A0ABD2Y881"/>
<keyword evidence="3" id="KW-0812">Transmembrane</keyword>
<protein>
    <recommendedName>
        <fullName evidence="6">WPP domain-interacting protein 1</fullName>
    </recommendedName>
</protein>
<dbReference type="PANTHER" id="PTHR34562">
    <property type="entry name" value="WPP DOMAIN-INTERACTING PROTEIN 2"/>
    <property type="match status" value="1"/>
</dbReference>
<keyword evidence="5" id="KW-1185">Reference proteome</keyword>
<evidence type="ECO:0000313" key="4">
    <source>
        <dbReference type="EMBL" id="KAL3503698.1"/>
    </source>
</evidence>
<organism evidence="4 5">
    <name type="scientific">Cinchona calisaya</name>
    <dbReference type="NCBI Taxonomy" id="153742"/>
    <lineage>
        <taxon>Eukaryota</taxon>
        <taxon>Viridiplantae</taxon>
        <taxon>Streptophyta</taxon>
        <taxon>Embryophyta</taxon>
        <taxon>Tracheophyta</taxon>
        <taxon>Spermatophyta</taxon>
        <taxon>Magnoliopsida</taxon>
        <taxon>eudicotyledons</taxon>
        <taxon>Gunneridae</taxon>
        <taxon>Pentapetalae</taxon>
        <taxon>asterids</taxon>
        <taxon>lamiids</taxon>
        <taxon>Gentianales</taxon>
        <taxon>Rubiaceae</taxon>
        <taxon>Cinchonoideae</taxon>
        <taxon>Cinchoneae</taxon>
        <taxon>Cinchona</taxon>
    </lineage>
</organism>